<reference evidence="2 3" key="1">
    <citation type="submission" date="2019-01" db="EMBL/GenBank/DDBJ databases">
        <authorList>
            <person name="Sayadi A."/>
        </authorList>
    </citation>
    <scope>NUCLEOTIDE SEQUENCE [LARGE SCALE GENOMIC DNA]</scope>
</reference>
<dbReference type="PANTHER" id="PTHR33053">
    <property type="entry name" value="PROTEIN, PUTATIVE-RELATED"/>
    <property type="match status" value="1"/>
</dbReference>
<dbReference type="Proteomes" id="UP000410492">
    <property type="component" value="Unassembled WGS sequence"/>
</dbReference>
<evidence type="ECO:0000313" key="2">
    <source>
        <dbReference type="EMBL" id="VEN55224.1"/>
    </source>
</evidence>
<keyword evidence="3" id="KW-1185">Reference proteome</keyword>
<feature type="region of interest" description="Disordered" evidence="1">
    <location>
        <begin position="68"/>
        <end position="88"/>
    </location>
</feature>
<gene>
    <name evidence="2" type="ORF">CALMAC_LOCUS14459</name>
</gene>
<accession>A0A653D4W7</accession>
<dbReference type="OrthoDB" id="10015795at2759"/>
<evidence type="ECO:0000313" key="3">
    <source>
        <dbReference type="Proteomes" id="UP000410492"/>
    </source>
</evidence>
<sequence length="679" mass="77329">MSKRRKMLVDLSDRQLRRIIAQENDVRLLTNANIANTNHEEIMQQAETSHMTLDTEVASPDMFIPEESSSICSNSTSTTNTENSVSSTGCHDAYVPISTVKSLKNDLAVWAVNHKIPQVALTSLLQTLKEHLPSEVSELLPNDARCVLKTPRATVVQSIEPGQYFHIGIKYGIEKFLGSHVSKNIELQINIDGLPLSESNSSQLWPILGNVHPGKDVFLIGAYHGYSKPHDANKFLEYFVKDAQELLENGLEYKGEHVNVKLRCIICDAPAKSLIMKIKGHTGYHSCTKCTQEGEYQKGRVCFPEISFTKRSDESFIAQTDEDYHLGTSILTDIPNIGLVTQIPLDYMHLICIGVVKKIINLWLSGPNLKVRLQHRKVSLISERLLSLRSYIPSEFARRPQEIENISKWKATELRQFLLYTSPIILHQIQSTVIYEHFLTLHVACRILCGKNCNDDKLKLSYAQKLLEHFVQSFSLIYGSELISHNVHGLLHLAEDVDHLGALDSFSAFPFENFLTTLKSLIRKHEKPLQQLHRRYVEASQTTTNLKRASRIHCTVSNMHRDGPIMEGYFSQNQYKILEISGWKLSVEKPDNCCMIDFKLILIHNFLQMSDGRYFVLGKQLMNLTHIYSKPCLSSQIDCFWANEVDKKLQMWDVSQINAKCMMLPFNDGFAIFPLLHCD</sequence>
<evidence type="ECO:0008006" key="4">
    <source>
        <dbReference type="Google" id="ProtNLM"/>
    </source>
</evidence>
<protein>
    <recommendedName>
        <fullName evidence="4">Transposase domain-containing protein</fullName>
    </recommendedName>
</protein>
<dbReference type="AlphaFoldDB" id="A0A653D4W7"/>
<evidence type="ECO:0000256" key="1">
    <source>
        <dbReference type="SAM" id="MobiDB-lite"/>
    </source>
</evidence>
<name>A0A653D4W7_CALMS</name>
<dbReference type="EMBL" id="CAACVG010010190">
    <property type="protein sequence ID" value="VEN55224.1"/>
    <property type="molecule type" value="Genomic_DNA"/>
</dbReference>
<organism evidence="2 3">
    <name type="scientific">Callosobruchus maculatus</name>
    <name type="common">Southern cowpea weevil</name>
    <name type="synonym">Pulse bruchid</name>
    <dbReference type="NCBI Taxonomy" id="64391"/>
    <lineage>
        <taxon>Eukaryota</taxon>
        <taxon>Metazoa</taxon>
        <taxon>Ecdysozoa</taxon>
        <taxon>Arthropoda</taxon>
        <taxon>Hexapoda</taxon>
        <taxon>Insecta</taxon>
        <taxon>Pterygota</taxon>
        <taxon>Neoptera</taxon>
        <taxon>Endopterygota</taxon>
        <taxon>Coleoptera</taxon>
        <taxon>Polyphaga</taxon>
        <taxon>Cucujiformia</taxon>
        <taxon>Chrysomeloidea</taxon>
        <taxon>Chrysomelidae</taxon>
        <taxon>Bruchinae</taxon>
        <taxon>Bruchini</taxon>
        <taxon>Callosobruchus</taxon>
    </lineage>
</organism>
<proteinExistence type="predicted"/>
<dbReference type="PANTHER" id="PTHR33053:SF24">
    <property type="entry name" value="TRANSPOSASE DOMAIN-CONTAINING PROTEIN"/>
    <property type="match status" value="1"/>
</dbReference>